<feature type="compositionally biased region" description="Polar residues" evidence="1">
    <location>
        <begin position="319"/>
        <end position="328"/>
    </location>
</feature>
<feature type="compositionally biased region" description="Polar residues" evidence="1">
    <location>
        <begin position="122"/>
        <end position="135"/>
    </location>
</feature>
<organism evidence="2 3">
    <name type="scientific">Naegleria fowleri</name>
    <name type="common">Brain eating amoeba</name>
    <dbReference type="NCBI Taxonomy" id="5763"/>
    <lineage>
        <taxon>Eukaryota</taxon>
        <taxon>Discoba</taxon>
        <taxon>Heterolobosea</taxon>
        <taxon>Tetramitia</taxon>
        <taxon>Eutetramitia</taxon>
        <taxon>Vahlkampfiidae</taxon>
        <taxon>Naegleria</taxon>
    </lineage>
</organism>
<sequence>MQPQQRSSIPSKSTKESNNNTKTHNTDYLTTSNGNNVSTTTTTNNTPWLPSATTESFHNNTKNTTSMTSDHPFGPFQIHQQQLDITITTTTQTPPTQHYPLLFSSSSSISPSPPSSSSSISNQFTPTSNAHPPPSLISNMVNNSFPNSTPMNISSLLPFAISPPPTRFFSMLVSSSSSNNNNINHQPQQALPTQSVSSSTTDAAIGVSSIGGTVGNYQSNNNNRIHPSSPQHYLSNDNTLFSSTTIPLQPAMPTGTNERGQQQNVFIPSIHANFTTFSGTGQGSNNTSSQPPPTTTTDNYSSTSQSMHSDEGKDVINIGPNNSSTLSNKPPLDAPAAVLLLEPPSLSTIIDDHHPTIPTSLYFTRKTQMSERFYRPQQRSSSSSCIEDIDDDSGSIATLVQQNKSRQHKHGLWMNDHDCDHICGCVEDKMEAELRLQDNFETNYFHSKKRSNSHNSYKYDDSMNPHNTDEDEEPSHFECIENASNLISGSSIDDDHLIQQRKKRKKTLEENLLTGFSNLLQNLEPDCVLYIFQFLNCTGKDNWFCNVRNMYGRFKKNNQILPLFRYITIEQHSTLKLGFGSLKNHQSMDCNIQSLSIHRKTNQPLECEIGYMSKVGRSLKTFIYYNHCGNNPTYPSYALQGGNVINIDASSCVDTTSTNSNNTNGKSTYSFNDGMSSSSEDELEESSFELIEDENSHVIGLKRKSRSEGSCFLKEIYRNCKALEKLKIVDMEGYVPIKVSLRLPASPKGASPPLAFSNTLQKIRLFNCVLPSHAMSVICKMTQLESVHFEKTFVSDVNEYDSLLSLTKLKVLKLQVAQLPKKLLKDMPTTFTSLEKLFLNVSQKTDAYDEKFNVELLTNLKSLSIISHFNLDLLALMRNCTRIEFLQLGFDVCFNHIFPNEKLKYCILRNVFISPDRSKVLIQNNTLRCLKLSPASIRAAQREIAYITQQRALLNKHPLLITEF</sequence>
<dbReference type="VEuPathDB" id="AmoebaDB:NF0121630"/>
<accession>A0A6A5BZQ6</accession>
<feature type="region of interest" description="Disordered" evidence="1">
    <location>
        <begin position="1"/>
        <end position="75"/>
    </location>
</feature>
<proteinExistence type="predicted"/>
<dbReference type="GeneID" id="68109426"/>
<feature type="region of interest" description="Disordered" evidence="1">
    <location>
        <begin position="179"/>
        <end position="198"/>
    </location>
</feature>
<feature type="compositionally biased region" description="Polar residues" evidence="1">
    <location>
        <begin position="218"/>
        <end position="247"/>
    </location>
</feature>
<feature type="compositionally biased region" description="Low complexity" evidence="1">
    <location>
        <begin position="274"/>
        <end position="299"/>
    </location>
</feature>
<feature type="region of interest" description="Disordered" evidence="1">
    <location>
        <begin position="218"/>
        <end position="259"/>
    </location>
</feature>
<keyword evidence="3" id="KW-1185">Reference proteome</keyword>
<dbReference type="AlphaFoldDB" id="A0A6A5BZQ6"/>
<feature type="compositionally biased region" description="Polar residues" evidence="1">
    <location>
        <begin position="47"/>
        <end position="69"/>
    </location>
</feature>
<feature type="region of interest" description="Disordered" evidence="1">
    <location>
        <begin position="449"/>
        <end position="474"/>
    </location>
</feature>
<evidence type="ECO:0000313" key="3">
    <source>
        <dbReference type="Proteomes" id="UP000444721"/>
    </source>
</evidence>
<dbReference type="VEuPathDB" id="AmoebaDB:FDP41_002208"/>
<dbReference type="RefSeq" id="XP_044563851.1">
    <property type="nucleotide sequence ID" value="XM_044705378.1"/>
</dbReference>
<feature type="compositionally biased region" description="Polar residues" evidence="1">
    <location>
        <begin position="185"/>
        <end position="198"/>
    </location>
</feature>
<feature type="compositionally biased region" description="Low complexity" evidence="1">
    <location>
        <begin position="30"/>
        <end position="46"/>
    </location>
</feature>
<protein>
    <submittedName>
        <fullName evidence="2">Uncharacterized protein</fullName>
    </submittedName>
</protein>
<dbReference type="SUPFAM" id="SSF52047">
    <property type="entry name" value="RNI-like"/>
    <property type="match status" value="1"/>
</dbReference>
<feature type="region of interest" description="Disordered" evidence="1">
    <location>
        <begin position="274"/>
        <end position="330"/>
    </location>
</feature>
<feature type="compositionally biased region" description="Polar residues" evidence="1">
    <location>
        <begin position="1"/>
        <end position="29"/>
    </location>
</feature>
<name>A0A6A5BZQ6_NAEFO</name>
<dbReference type="EMBL" id="VFQX01000028">
    <property type="protein sequence ID" value="KAF0979138.1"/>
    <property type="molecule type" value="Genomic_DNA"/>
</dbReference>
<dbReference type="VEuPathDB" id="AmoebaDB:NfTy_035020"/>
<dbReference type="OMA" id="NHIFPNE"/>
<feature type="compositionally biased region" description="Low complexity" evidence="1">
    <location>
        <begin position="656"/>
        <end position="670"/>
    </location>
</feature>
<dbReference type="Proteomes" id="UP000444721">
    <property type="component" value="Unassembled WGS sequence"/>
</dbReference>
<evidence type="ECO:0000256" key="1">
    <source>
        <dbReference type="SAM" id="MobiDB-lite"/>
    </source>
</evidence>
<gene>
    <name evidence="2" type="ORF">FDP41_002208</name>
</gene>
<feature type="compositionally biased region" description="Low complexity" evidence="1">
    <location>
        <begin position="91"/>
        <end position="121"/>
    </location>
</feature>
<dbReference type="OrthoDB" id="10387239at2759"/>
<feature type="region of interest" description="Disordered" evidence="1">
    <location>
        <begin position="91"/>
        <end position="135"/>
    </location>
</feature>
<evidence type="ECO:0000313" key="2">
    <source>
        <dbReference type="EMBL" id="KAF0979138.1"/>
    </source>
</evidence>
<comment type="caution">
    <text evidence="2">The sequence shown here is derived from an EMBL/GenBank/DDBJ whole genome shotgun (WGS) entry which is preliminary data.</text>
</comment>
<reference evidence="2 3" key="1">
    <citation type="journal article" date="2019" name="Sci. Rep.">
        <title>Nanopore sequencing improves the draft genome of the human pathogenic amoeba Naegleria fowleri.</title>
        <authorList>
            <person name="Liechti N."/>
            <person name="Schurch N."/>
            <person name="Bruggmann R."/>
            <person name="Wittwer M."/>
        </authorList>
    </citation>
    <scope>NUCLEOTIDE SEQUENCE [LARGE SCALE GENOMIC DNA]</scope>
    <source>
        <strain evidence="2 3">ATCC 30894</strain>
    </source>
</reference>
<feature type="region of interest" description="Disordered" evidence="1">
    <location>
        <begin position="656"/>
        <end position="678"/>
    </location>
</feature>